<dbReference type="PANTHER" id="PTHR43798:SF5">
    <property type="entry name" value="MONOACYLGLYCEROL LIPASE ABHD6"/>
    <property type="match status" value="1"/>
</dbReference>
<comment type="caution">
    <text evidence="2">The sequence shown here is derived from an EMBL/GenBank/DDBJ whole genome shotgun (WGS) entry which is preliminary data.</text>
</comment>
<dbReference type="EMBL" id="JACGZW010000005">
    <property type="protein sequence ID" value="MBB1155060.1"/>
    <property type="molecule type" value="Genomic_DNA"/>
</dbReference>
<dbReference type="GO" id="GO:0047372">
    <property type="term" value="F:monoacylglycerol lipase activity"/>
    <property type="evidence" value="ECO:0007669"/>
    <property type="project" value="TreeGrafter"/>
</dbReference>
<sequence>MSTEIVELAFDRFSGGAAPFSFVLVHGWARSRSDWAPIVDGLRGLAPVVAVDLRGHGESRAGESMRLPDVAADVHAVLKRLGLARVVLVGHSAGSEAAAFLARREPELVAGLVVVDPAFGLPDADRARIEALAGRLRQEDPVAVAAEHFLKSGPSPVPDADGPVSAAPEAIRDLFADFAFAPEALHFQTQTAEFFAGFPVPVLAFYRNEERAALAREILPAARIQVLPGGHWTHHEHPAEVVAAIADWIR</sequence>
<evidence type="ECO:0000313" key="3">
    <source>
        <dbReference type="Proteomes" id="UP000526734"/>
    </source>
</evidence>
<accession>A0A7W3VXQ9</accession>
<evidence type="ECO:0000313" key="2">
    <source>
        <dbReference type="EMBL" id="MBB1155060.1"/>
    </source>
</evidence>
<dbReference type="Gene3D" id="3.40.50.1820">
    <property type="entry name" value="alpha/beta hydrolase"/>
    <property type="match status" value="1"/>
</dbReference>
<protein>
    <submittedName>
        <fullName evidence="2">Alpha/beta fold hydrolase</fullName>
    </submittedName>
</protein>
<feature type="domain" description="AB hydrolase-1" evidence="1">
    <location>
        <begin position="22"/>
        <end position="137"/>
    </location>
</feature>
<dbReference type="Proteomes" id="UP000526734">
    <property type="component" value="Unassembled WGS sequence"/>
</dbReference>
<dbReference type="InterPro" id="IPR000073">
    <property type="entry name" value="AB_hydrolase_1"/>
</dbReference>
<keyword evidence="2" id="KW-0378">Hydrolase</keyword>
<evidence type="ECO:0000259" key="1">
    <source>
        <dbReference type="Pfam" id="PF00561"/>
    </source>
</evidence>
<organism evidence="2 3">
    <name type="scientific">Amycolatopsis dendrobii</name>
    <dbReference type="NCBI Taxonomy" id="2760662"/>
    <lineage>
        <taxon>Bacteria</taxon>
        <taxon>Bacillati</taxon>
        <taxon>Actinomycetota</taxon>
        <taxon>Actinomycetes</taxon>
        <taxon>Pseudonocardiales</taxon>
        <taxon>Pseudonocardiaceae</taxon>
        <taxon>Amycolatopsis</taxon>
    </lineage>
</organism>
<reference evidence="2 3" key="1">
    <citation type="submission" date="2020-08" db="EMBL/GenBank/DDBJ databases">
        <title>Amycolatopsis sp. nov. DR6-1 isolated from Dendrobium heterocarpum.</title>
        <authorList>
            <person name="Tedsree N."/>
            <person name="Kuncharoen N."/>
            <person name="Likhitwitayawuid K."/>
            <person name="Tanasupawat S."/>
        </authorList>
    </citation>
    <scope>NUCLEOTIDE SEQUENCE [LARGE SCALE GENOMIC DNA]</scope>
    <source>
        <strain evidence="2 3">DR6-1</strain>
    </source>
</reference>
<dbReference type="GO" id="GO:0046464">
    <property type="term" value="P:acylglycerol catabolic process"/>
    <property type="evidence" value="ECO:0007669"/>
    <property type="project" value="TreeGrafter"/>
</dbReference>
<dbReference type="PANTHER" id="PTHR43798">
    <property type="entry name" value="MONOACYLGLYCEROL LIPASE"/>
    <property type="match status" value="1"/>
</dbReference>
<proteinExistence type="predicted"/>
<dbReference type="InterPro" id="IPR050266">
    <property type="entry name" value="AB_hydrolase_sf"/>
</dbReference>
<gene>
    <name evidence="2" type="ORF">H4281_18105</name>
</gene>
<dbReference type="AlphaFoldDB" id="A0A7W3VXQ9"/>
<dbReference type="SUPFAM" id="SSF53474">
    <property type="entry name" value="alpha/beta-Hydrolases"/>
    <property type="match status" value="1"/>
</dbReference>
<dbReference type="Pfam" id="PF00561">
    <property type="entry name" value="Abhydrolase_1"/>
    <property type="match status" value="1"/>
</dbReference>
<dbReference type="RefSeq" id="WP_182892087.1">
    <property type="nucleotide sequence ID" value="NZ_JACGZW010000005.1"/>
</dbReference>
<keyword evidence="3" id="KW-1185">Reference proteome</keyword>
<dbReference type="InterPro" id="IPR029058">
    <property type="entry name" value="AB_hydrolase_fold"/>
</dbReference>
<name>A0A7W3VXQ9_9PSEU</name>
<dbReference type="GO" id="GO:0016020">
    <property type="term" value="C:membrane"/>
    <property type="evidence" value="ECO:0007669"/>
    <property type="project" value="TreeGrafter"/>
</dbReference>